<evidence type="ECO:0008006" key="4">
    <source>
        <dbReference type="Google" id="ProtNLM"/>
    </source>
</evidence>
<feature type="compositionally biased region" description="Polar residues" evidence="1">
    <location>
        <begin position="109"/>
        <end position="120"/>
    </location>
</feature>
<gene>
    <name evidence="2" type="ORF">PG996_000466</name>
</gene>
<sequence length="315" mass="34253">MGGMLLPPVQDTHGIQLPPRYTIRPIDAGVADWAKALAVQGFLLGPSIWSPLMAAPKTRSALRAFDALHGYYMHAVESGVSYGVFDSEYEFARPESKSTSAAAAAAASNGDTSINGNENGTKYEPSGGDVYWHELDPDADPDFETGGGAQRMVEGMDFPLVCVALSCDLAGKPGPDIVEALHAFFPLQRGVSQYWRDRDPRPKGTWEPSGVGEVCARMGCVTKPEYQGRGLMSALNHFVMLDLKARGFRAMNAGIGVPSVYRNWMNAPAGCRSHAYLDLNILEIEVEDDDGRKVKPYADSGMDKEGWLMWCDLNV</sequence>
<protein>
    <recommendedName>
        <fullName evidence="4">N-acetyltransferase domain-containing protein</fullName>
    </recommendedName>
</protein>
<dbReference type="EMBL" id="JAQQWM010000001">
    <property type="protein sequence ID" value="KAK8081685.1"/>
    <property type="molecule type" value="Genomic_DNA"/>
</dbReference>
<comment type="caution">
    <text evidence="2">The sequence shown here is derived from an EMBL/GenBank/DDBJ whole genome shotgun (WGS) entry which is preliminary data.</text>
</comment>
<keyword evidence="3" id="KW-1185">Reference proteome</keyword>
<organism evidence="2 3">
    <name type="scientific">Apiospora saccharicola</name>
    <dbReference type="NCBI Taxonomy" id="335842"/>
    <lineage>
        <taxon>Eukaryota</taxon>
        <taxon>Fungi</taxon>
        <taxon>Dikarya</taxon>
        <taxon>Ascomycota</taxon>
        <taxon>Pezizomycotina</taxon>
        <taxon>Sordariomycetes</taxon>
        <taxon>Xylariomycetidae</taxon>
        <taxon>Amphisphaeriales</taxon>
        <taxon>Apiosporaceae</taxon>
        <taxon>Apiospora</taxon>
    </lineage>
</organism>
<name>A0ABR1WDU0_9PEZI</name>
<feature type="region of interest" description="Disordered" evidence="1">
    <location>
        <begin position="102"/>
        <end position="127"/>
    </location>
</feature>
<evidence type="ECO:0000313" key="3">
    <source>
        <dbReference type="Proteomes" id="UP001446871"/>
    </source>
</evidence>
<evidence type="ECO:0000313" key="2">
    <source>
        <dbReference type="EMBL" id="KAK8081685.1"/>
    </source>
</evidence>
<dbReference type="InterPro" id="IPR016181">
    <property type="entry name" value="Acyl_CoA_acyltransferase"/>
</dbReference>
<evidence type="ECO:0000256" key="1">
    <source>
        <dbReference type="SAM" id="MobiDB-lite"/>
    </source>
</evidence>
<dbReference type="Proteomes" id="UP001446871">
    <property type="component" value="Unassembled WGS sequence"/>
</dbReference>
<proteinExistence type="predicted"/>
<accession>A0ABR1WDU0</accession>
<dbReference type="SUPFAM" id="SSF55729">
    <property type="entry name" value="Acyl-CoA N-acyltransferases (Nat)"/>
    <property type="match status" value="1"/>
</dbReference>
<reference evidence="2 3" key="1">
    <citation type="submission" date="2023-01" db="EMBL/GenBank/DDBJ databases">
        <title>Analysis of 21 Apiospora genomes using comparative genomics revels a genus with tremendous synthesis potential of carbohydrate active enzymes and secondary metabolites.</title>
        <authorList>
            <person name="Sorensen T."/>
        </authorList>
    </citation>
    <scope>NUCLEOTIDE SEQUENCE [LARGE SCALE GENOMIC DNA]</scope>
    <source>
        <strain evidence="2 3">CBS 83171</strain>
    </source>
</reference>